<organism evidence="2 3">
    <name type="scientific">Rhodotorula toruloides</name>
    <name type="common">Yeast</name>
    <name type="synonym">Rhodosporidium toruloides</name>
    <dbReference type="NCBI Taxonomy" id="5286"/>
    <lineage>
        <taxon>Eukaryota</taxon>
        <taxon>Fungi</taxon>
        <taxon>Dikarya</taxon>
        <taxon>Basidiomycota</taxon>
        <taxon>Pucciniomycotina</taxon>
        <taxon>Microbotryomycetes</taxon>
        <taxon>Sporidiobolales</taxon>
        <taxon>Sporidiobolaceae</taxon>
        <taxon>Rhodotorula</taxon>
    </lineage>
</organism>
<feature type="compositionally biased region" description="Polar residues" evidence="1">
    <location>
        <begin position="583"/>
        <end position="592"/>
    </location>
</feature>
<name>A0A0K3C6Q0_RHOTO</name>
<accession>A0A0K3C6Q0</accession>
<keyword evidence="3" id="KW-1185">Reference proteome</keyword>
<feature type="compositionally biased region" description="Basic and acidic residues" evidence="1">
    <location>
        <begin position="596"/>
        <end position="605"/>
    </location>
</feature>
<dbReference type="EMBL" id="CWKI01000001">
    <property type="protein sequence ID" value="CTR04317.1"/>
    <property type="molecule type" value="Genomic_DNA"/>
</dbReference>
<proteinExistence type="predicted"/>
<feature type="compositionally biased region" description="Basic and acidic residues" evidence="1">
    <location>
        <begin position="282"/>
        <end position="299"/>
    </location>
</feature>
<sequence length="624" mass="70206">MCTSSATLFFGVCVKILPFYVASLAWPKIEPVYLAVDLMQARRRKGELQVEASLGRTTVADLPDEIWDAIKLAVSRRTFVQEEDRFARIYHIISDDEEDWDSSGVFRPREYDIWHIRDCEFCWEEFMQDGPVDYLLHMFKKVRPPFVSVVGYCHPADGSGRHRMQDFDAMLSAFGLVLISESALSHNPDNWLDFEASCAIGVPRGTASGSKYPSATSSASHKEECPPPFNGMLEIDDAVFQLPADARSRFHRLFATFPRFEADYYSNAIMSLEPVAPTAEPEPDKKQKGRDIQKRLLPRATRDAKGRVPNDLHTMGTSSATLFFGVCVKILPLIVAARAWPEIEPVYLAIDLIRARRRRGNLRVDLLPGGATIADLPDEIWESVKDELSSGIFDDEGTSLLRCYHGDEEDCGCTRCLADTDESPDLWHLDECQWCGMDFWDAGGPRELYATAEKARNRLEVNRGPLADDDHPQNVRRLLHQFGLVLSAPETASHKSDPTGAWFDIDVSCAVAVPYGTEETVDYPSASSETAHNGGGGGEGHGMIDVDPHVFQLPPDAHARFRRLFASFPQLEADQYSTTTMTVRRTQPSAPSQRPKMRELAGEEREKEGRIPRWLLWTRHYDCT</sequence>
<dbReference type="Proteomes" id="UP000199069">
    <property type="component" value="Unassembled WGS sequence"/>
</dbReference>
<protein>
    <submittedName>
        <fullName evidence="2">BY PROTMAP: gi|342320663|gb|EGU12602.1| Epiglycanin [Rhodotorula glutinis ATCC 204091]</fullName>
    </submittedName>
</protein>
<evidence type="ECO:0000313" key="2">
    <source>
        <dbReference type="EMBL" id="CTR04317.1"/>
    </source>
</evidence>
<reference evidence="2 3" key="1">
    <citation type="submission" date="2015-07" db="EMBL/GenBank/DDBJ databases">
        <authorList>
            <person name="Cajimat M.N.B."/>
            <person name="Milazzo M.L."/>
            <person name="Fulhorst C.F."/>
        </authorList>
    </citation>
    <scope>NUCLEOTIDE SEQUENCE [LARGE SCALE GENOMIC DNA]</scope>
    <source>
        <strain evidence="2">Single colony</strain>
    </source>
</reference>
<evidence type="ECO:0000256" key="1">
    <source>
        <dbReference type="SAM" id="MobiDB-lite"/>
    </source>
</evidence>
<feature type="region of interest" description="Disordered" evidence="1">
    <location>
        <begin position="583"/>
        <end position="605"/>
    </location>
</feature>
<feature type="region of interest" description="Disordered" evidence="1">
    <location>
        <begin position="521"/>
        <end position="540"/>
    </location>
</feature>
<feature type="region of interest" description="Disordered" evidence="1">
    <location>
        <begin position="275"/>
        <end position="299"/>
    </location>
</feature>
<dbReference type="AlphaFoldDB" id="A0A0K3C6Q0"/>
<dbReference type="OMA" id="VCVKILP"/>
<gene>
    <name evidence="2" type="primary">FGENESH: predicted gene_1.178</name>
    <name evidence="2" type="ORF">BN2166_0001780</name>
</gene>
<evidence type="ECO:0000313" key="3">
    <source>
        <dbReference type="Proteomes" id="UP000199069"/>
    </source>
</evidence>
<dbReference type="STRING" id="5286.A0A0K3C6Q0"/>